<dbReference type="GeneID" id="93969631"/>
<proteinExistence type="predicted"/>
<protein>
    <submittedName>
        <fullName evidence="1">Uncharacterized protein</fullName>
    </submittedName>
</protein>
<dbReference type="RefSeq" id="WP_050156666.1">
    <property type="nucleotide sequence ID" value="NZ_CPXJ01000053.1"/>
</dbReference>
<name>A0ABP1YAZ2_YEREN</name>
<comment type="caution">
    <text evidence="1">The sequence shown here is derived from an EMBL/GenBank/DDBJ whole genome shotgun (WGS) entry which is preliminary data.</text>
</comment>
<evidence type="ECO:0000313" key="2">
    <source>
        <dbReference type="Proteomes" id="UP000041601"/>
    </source>
</evidence>
<evidence type="ECO:0000313" key="1">
    <source>
        <dbReference type="EMBL" id="CNE38454.1"/>
    </source>
</evidence>
<accession>A0ABP1YAZ2</accession>
<sequence length="117" mass="13330">MSNPKSSIAIRGSIIECESITLRVSPGEYHNFPIVDNKDLFAHYRRTKEECKFQLVTNLLDEPAIFAIYKRVGEFLILVCAFSSFEEINTEALEIIKSNEQLRKSISCSIGELNDKN</sequence>
<reference evidence="1 2" key="1">
    <citation type="submission" date="2015-03" db="EMBL/GenBank/DDBJ databases">
        <authorList>
            <consortium name="Pathogen Informatics"/>
            <person name="Murphy D."/>
        </authorList>
    </citation>
    <scope>NUCLEOTIDE SEQUENCE [LARGE SCALE GENOMIC DNA]</scope>
    <source>
        <strain evidence="1 2">IP05342</strain>
    </source>
</reference>
<organism evidence="1 2">
    <name type="scientific">Yersinia enterocolitica</name>
    <dbReference type="NCBI Taxonomy" id="630"/>
    <lineage>
        <taxon>Bacteria</taxon>
        <taxon>Pseudomonadati</taxon>
        <taxon>Pseudomonadota</taxon>
        <taxon>Gammaproteobacteria</taxon>
        <taxon>Enterobacterales</taxon>
        <taxon>Yersiniaceae</taxon>
        <taxon>Yersinia</taxon>
    </lineage>
</organism>
<dbReference type="Proteomes" id="UP000041601">
    <property type="component" value="Unassembled WGS sequence"/>
</dbReference>
<keyword evidence="2" id="KW-1185">Reference proteome</keyword>
<gene>
    <name evidence="1" type="ORF">ERS137959_03656</name>
</gene>
<dbReference type="EMBL" id="CPXJ01000053">
    <property type="protein sequence ID" value="CNE38454.1"/>
    <property type="molecule type" value="Genomic_DNA"/>
</dbReference>